<dbReference type="Pfam" id="PF08520">
    <property type="entry name" value="Mitofissin"/>
    <property type="match status" value="1"/>
</dbReference>
<evidence type="ECO:0000313" key="3">
    <source>
        <dbReference type="Proteomes" id="UP000636479"/>
    </source>
</evidence>
<dbReference type="RefSeq" id="XP_037219602.1">
    <property type="nucleotide sequence ID" value="XM_037363958.1"/>
</dbReference>
<keyword evidence="1" id="KW-0812">Transmembrane</keyword>
<protein>
    <recommendedName>
        <fullName evidence="4">DUF1748-domain-containing protein</fullName>
    </recommendedName>
</protein>
<dbReference type="GeneID" id="59346474"/>
<feature type="transmembrane region" description="Helical" evidence="1">
    <location>
        <begin position="47"/>
        <end position="70"/>
    </location>
</feature>
<accession>A0A8H6SNQ1</accession>
<keyword evidence="1" id="KW-1133">Transmembrane helix</keyword>
<evidence type="ECO:0000313" key="2">
    <source>
        <dbReference type="EMBL" id="KAF7301602.1"/>
    </source>
</evidence>
<dbReference type="InterPro" id="IPR013726">
    <property type="entry name" value="Mitofissin"/>
</dbReference>
<gene>
    <name evidence="2" type="ORF">MIND_00725700</name>
</gene>
<keyword evidence="1" id="KW-0472">Membrane</keyword>
<organism evidence="2 3">
    <name type="scientific">Mycena indigotica</name>
    <dbReference type="NCBI Taxonomy" id="2126181"/>
    <lineage>
        <taxon>Eukaryota</taxon>
        <taxon>Fungi</taxon>
        <taxon>Dikarya</taxon>
        <taxon>Basidiomycota</taxon>
        <taxon>Agaricomycotina</taxon>
        <taxon>Agaricomycetes</taxon>
        <taxon>Agaricomycetidae</taxon>
        <taxon>Agaricales</taxon>
        <taxon>Marasmiineae</taxon>
        <taxon>Mycenaceae</taxon>
        <taxon>Mycena</taxon>
    </lineage>
</organism>
<dbReference type="AlphaFoldDB" id="A0A8H6SNQ1"/>
<reference evidence="2" key="1">
    <citation type="submission" date="2020-05" db="EMBL/GenBank/DDBJ databases">
        <title>Mycena genomes resolve the evolution of fungal bioluminescence.</title>
        <authorList>
            <person name="Tsai I.J."/>
        </authorList>
    </citation>
    <scope>NUCLEOTIDE SEQUENCE</scope>
    <source>
        <strain evidence="2">171206Taipei</strain>
    </source>
</reference>
<sequence>MMETAITASSGDCTVTGNHSTRYRKSKILSGRRVFCIDREYRQVVEAWYVVIWQQVFSHVVYVASGVYVTKQQLLSVFLSPIMLGKLVHLGIDAVLISVFLAGLKRNTGLTPKLSQVPNKDIRQLLRSYLEFGEYAFDFAVVVCGRSTSFERTR</sequence>
<dbReference type="EMBL" id="JACAZF010000006">
    <property type="protein sequence ID" value="KAF7301602.1"/>
    <property type="molecule type" value="Genomic_DNA"/>
</dbReference>
<name>A0A8H6SNQ1_9AGAR</name>
<feature type="transmembrane region" description="Helical" evidence="1">
    <location>
        <begin position="82"/>
        <end position="104"/>
    </location>
</feature>
<dbReference type="PANTHER" id="PTHR28075:SF1">
    <property type="entry name" value="DUF1748-DOMAIN-CONTAINING PROTEIN"/>
    <property type="match status" value="1"/>
</dbReference>
<proteinExistence type="predicted"/>
<evidence type="ECO:0000256" key="1">
    <source>
        <dbReference type="SAM" id="Phobius"/>
    </source>
</evidence>
<evidence type="ECO:0008006" key="4">
    <source>
        <dbReference type="Google" id="ProtNLM"/>
    </source>
</evidence>
<dbReference type="GO" id="GO:0005737">
    <property type="term" value="C:cytoplasm"/>
    <property type="evidence" value="ECO:0007669"/>
    <property type="project" value="TreeGrafter"/>
</dbReference>
<comment type="caution">
    <text evidence="2">The sequence shown here is derived from an EMBL/GenBank/DDBJ whole genome shotgun (WGS) entry which is preliminary data.</text>
</comment>
<dbReference type="Proteomes" id="UP000636479">
    <property type="component" value="Unassembled WGS sequence"/>
</dbReference>
<dbReference type="PANTHER" id="PTHR28075">
    <property type="entry name" value="CHROMOSOME 16, WHOLE GENOME SHOTGUN SEQUENCE"/>
    <property type="match status" value="1"/>
</dbReference>
<keyword evidence="3" id="KW-1185">Reference proteome</keyword>
<dbReference type="OrthoDB" id="16824at2759"/>